<organism evidence="2 3">
    <name type="scientific">Actinokineospora soli</name>
    <dbReference type="NCBI Taxonomy" id="1048753"/>
    <lineage>
        <taxon>Bacteria</taxon>
        <taxon>Bacillati</taxon>
        <taxon>Actinomycetota</taxon>
        <taxon>Actinomycetes</taxon>
        <taxon>Pseudonocardiales</taxon>
        <taxon>Pseudonocardiaceae</taxon>
        <taxon>Actinokineospora</taxon>
    </lineage>
</organism>
<keyword evidence="1" id="KW-0472">Membrane</keyword>
<comment type="caution">
    <text evidence="2">The sequence shown here is derived from an EMBL/GenBank/DDBJ whole genome shotgun (WGS) entry which is preliminary data.</text>
</comment>
<dbReference type="Proteomes" id="UP001596512">
    <property type="component" value="Unassembled WGS sequence"/>
</dbReference>
<sequence length="141" mass="15162">MSTPVLALFKITGAEQTDFDTTATVVVAEGDYFGLISRSDDPVRCDVRPADGEVRTIGASKPSIGRRSRHPVETPWFVGEATITCTGPATLIHPDHYRTADVPGNVMIGLLSAGGVCFAIGALRLWQLRRGVKRGQIQGNR</sequence>
<accession>A0ABW2TLH2</accession>
<feature type="transmembrane region" description="Helical" evidence="1">
    <location>
        <begin position="106"/>
        <end position="126"/>
    </location>
</feature>
<evidence type="ECO:0000256" key="1">
    <source>
        <dbReference type="SAM" id="Phobius"/>
    </source>
</evidence>
<protein>
    <submittedName>
        <fullName evidence="2">Uncharacterized protein</fullName>
    </submittedName>
</protein>
<evidence type="ECO:0000313" key="3">
    <source>
        <dbReference type="Proteomes" id="UP001596512"/>
    </source>
</evidence>
<dbReference type="EMBL" id="JBHTEY010000004">
    <property type="protein sequence ID" value="MFC7614009.1"/>
    <property type="molecule type" value="Genomic_DNA"/>
</dbReference>
<keyword evidence="3" id="KW-1185">Reference proteome</keyword>
<reference evidence="3" key="1">
    <citation type="journal article" date="2019" name="Int. J. Syst. Evol. Microbiol.">
        <title>The Global Catalogue of Microorganisms (GCM) 10K type strain sequencing project: providing services to taxonomists for standard genome sequencing and annotation.</title>
        <authorList>
            <consortium name="The Broad Institute Genomics Platform"/>
            <consortium name="The Broad Institute Genome Sequencing Center for Infectious Disease"/>
            <person name="Wu L."/>
            <person name="Ma J."/>
        </authorList>
    </citation>
    <scope>NUCLEOTIDE SEQUENCE [LARGE SCALE GENOMIC DNA]</scope>
    <source>
        <strain evidence="3">JCM 17695</strain>
    </source>
</reference>
<name>A0ABW2TLH2_9PSEU</name>
<gene>
    <name evidence="2" type="ORF">ACFQV2_11040</name>
</gene>
<proteinExistence type="predicted"/>
<keyword evidence="1" id="KW-0812">Transmembrane</keyword>
<keyword evidence="1" id="KW-1133">Transmembrane helix</keyword>
<evidence type="ECO:0000313" key="2">
    <source>
        <dbReference type="EMBL" id="MFC7614009.1"/>
    </source>
</evidence>